<evidence type="ECO:0000313" key="1">
    <source>
        <dbReference type="EMBL" id="KAK9794053.1"/>
    </source>
</evidence>
<keyword evidence="2" id="KW-1185">Reference proteome</keyword>
<reference evidence="1 2" key="1">
    <citation type="journal article" date="2024" name="Nat. Commun.">
        <title>Phylogenomics reveals the evolutionary origins of lichenization in chlorophyte algae.</title>
        <authorList>
            <person name="Puginier C."/>
            <person name="Libourel C."/>
            <person name="Otte J."/>
            <person name="Skaloud P."/>
            <person name="Haon M."/>
            <person name="Grisel S."/>
            <person name="Petersen M."/>
            <person name="Berrin J.G."/>
            <person name="Delaux P.M."/>
            <person name="Dal Grande F."/>
            <person name="Keller J."/>
        </authorList>
    </citation>
    <scope>NUCLEOTIDE SEQUENCE [LARGE SCALE GENOMIC DNA]</scope>
    <source>
        <strain evidence="1 2">SAG 2036</strain>
    </source>
</reference>
<dbReference type="Proteomes" id="UP001465755">
    <property type="component" value="Unassembled WGS sequence"/>
</dbReference>
<evidence type="ECO:0000313" key="2">
    <source>
        <dbReference type="Proteomes" id="UP001465755"/>
    </source>
</evidence>
<dbReference type="SUPFAM" id="SSF82171">
    <property type="entry name" value="DPP6 N-terminal domain-like"/>
    <property type="match status" value="1"/>
</dbReference>
<name>A0AAW1NUD6_9CHLO</name>
<sequence length="259" mass="28379">MLWHTLPKLGAKDLGPFASPCRAGRNLVAQVGIKQWQEVAKSLLPPGHPVHNSHQVSAIRSALTSFAASQANLSKGQVSCQVHVPCVLGNPRFSPKNGRDFAALVHERATLPDEDGNMFPGEFNLYYLIVFHEDGTRQHILSWEGCKQCTTDYCWAPDGEHIVFMDLDHDEEAPCLNIVKRHVEDGADGETSKTASIQLDQHVAAHVHFAALSPSGDCLAVNVDSPHPTNRWLIYSVAGHLLKIIDSSLLGSNIQRLGF</sequence>
<comment type="caution">
    <text evidence="1">The sequence shown here is derived from an EMBL/GenBank/DDBJ whole genome shotgun (WGS) entry which is preliminary data.</text>
</comment>
<dbReference type="AlphaFoldDB" id="A0AAW1NUD6"/>
<protein>
    <recommendedName>
        <fullName evidence="3">Dipeptidylpeptidase IV N-terminal domain-containing protein</fullName>
    </recommendedName>
</protein>
<accession>A0AAW1NUD6</accession>
<proteinExistence type="predicted"/>
<dbReference type="EMBL" id="JALJOQ010000143">
    <property type="protein sequence ID" value="KAK9794053.1"/>
    <property type="molecule type" value="Genomic_DNA"/>
</dbReference>
<gene>
    <name evidence="1" type="ORF">WJX73_010010</name>
</gene>
<organism evidence="1 2">
    <name type="scientific">Symbiochloris irregularis</name>
    <dbReference type="NCBI Taxonomy" id="706552"/>
    <lineage>
        <taxon>Eukaryota</taxon>
        <taxon>Viridiplantae</taxon>
        <taxon>Chlorophyta</taxon>
        <taxon>core chlorophytes</taxon>
        <taxon>Trebouxiophyceae</taxon>
        <taxon>Trebouxiales</taxon>
        <taxon>Trebouxiaceae</taxon>
        <taxon>Symbiochloris</taxon>
    </lineage>
</organism>
<evidence type="ECO:0008006" key="3">
    <source>
        <dbReference type="Google" id="ProtNLM"/>
    </source>
</evidence>